<keyword evidence="3" id="KW-1185">Reference proteome</keyword>
<evidence type="ECO:0000313" key="3">
    <source>
        <dbReference type="Proteomes" id="UP001219525"/>
    </source>
</evidence>
<reference evidence="2" key="1">
    <citation type="submission" date="2023-03" db="EMBL/GenBank/DDBJ databases">
        <title>Massive genome expansion in bonnet fungi (Mycena s.s.) driven by repeated elements and novel gene families across ecological guilds.</title>
        <authorList>
            <consortium name="Lawrence Berkeley National Laboratory"/>
            <person name="Harder C.B."/>
            <person name="Miyauchi S."/>
            <person name="Viragh M."/>
            <person name="Kuo A."/>
            <person name="Thoen E."/>
            <person name="Andreopoulos B."/>
            <person name="Lu D."/>
            <person name="Skrede I."/>
            <person name="Drula E."/>
            <person name="Henrissat B."/>
            <person name="Morin E."/>
            <person name="Kohler A."/>
            <person name="Barry K."/>
            <person name="LaButti K."/>
            <person name="Morin E."/>
            <person name="Salamov A."/>
            <person name="Lipzen A."/>
            <person name="Mereny Z."/>
            <person name="Hegedus B."/>
            <person name="Baldrian P."/>
            <person name="Stursova M."/>
            <person name="Weitz H."/>
            <person name="Taylor A."/>
            <person name="Grigoriev I.V."/>
            <person name="Nagy L.G."/>
            <person name="Martin F."/>
            <person name="Kauserud H."/>
        </authorList>
    </citation>
    <scope>NUCLEOTIDE SEQUENCE</scope>
    <source>
        <strain evidence="2">9144</strain>
    </source>
</reference>
<keyword evidence="1" id="KW-1133">Transmembrane helix</keyword>
<keyword evidence="1" id="KW-0472">Membrane</keyword>
<dbReference type="Proteomes" id="UP001219525">
    <property type="component" value="Unassembled WGS sequence"/>
</dbReference>
<feature type="transmembrane region" description="Helical" evidence="1">
    <location>
        <begin position="123"/>
        <end position="143"/>
    </location>
</feature>
<name>A0AAD6XYF4_9AGAR</name>
<evidence type="ECO:0000313" key="2">
    <source>
        <dbReference type="EMBL" id="KAJ7190714.1"/>
    </source>
</evidence>
<comment type="caution">
    <text evidence="2">The sequence shown here is derived from an EMBL/GenBank/DDBJ whole genome shotgun (WGS) entry which is preliminary data.</text>
</comment>
<keyword evidence="1" id="KW-0812">Transmembrane</keyword>
<evidence type="ECO:0000256" key="1">
    <source>
        <dbReference type="SAM" id="Phobius"/>
    </source>
</evidence>
<feature type="transmembrane region" description="Helical" evidence="1">
    <location>
        <begin position="183"/>
        <end position="206"/>
    </location>
</feature>
<dbReference type="EMBL" id="JARJCW010000144">
    <property type="protein sequence ID" value="KAJ7190714.1"/>
    <property type="molecule type" value="Genomic_DNA"/>
</dbReference>
<feature type="transmembrane region" description="Helical" evidence="1">
    <location>
        <begin position="150"/>
        <end position="171"/>
    </location>
</feature>
<feature type="transmembrane region" description="Helical" evidence="1">
    <location>
        <begin position="23"/>
        <end position="41"/>
    </location>
</feature>
<gene>
    <name evidence="2" type="ORF">GGX14DRAFT_381918</name>
</gene>
<dbReference type="AlphaFoldDB" id="A0AAD6XYF4"/>
<feature type="transmembrane region" description="Helical" evidence="1">
    <location>
        <begin position="262"/>
        <end position="284"/>
    </location>
</feature>
<organism evidence="2 3">
    <name type="scientific">Mycena pura</name>
    <dbReference type="NCBI Taxonomy" id="153505"/>
    <lineage>
        <taxon>Eukaryota</taxon>
        <taxon>Fungi</taxon>
        <taxon>Dikarya</taxon>
        <taxon>Basidiomycota</taxon>
        <taxon>Agaricomycotina</taxon>
        <taxon>Agaricomycetes</taxon>
        <taxon>Agaricomycetidae</taxon>
        <taxon>Agaricales</taxon>
        <taxon>Marasmiineae</taxon>
        <taxon>Mycenaceae</taxon>
        <taxon>Mycena</taxon>
    </lineage>
</organism>
<feature type="transmembrane region" description="Helical" evidence="1">
    <location>
        <begin position="48"/>
        <end position="69"/>
    </location>
</feature>
<sequence>MPPAYHHTVNTDQATFLGFGLEGIAYGANVVLFATTVVVLLRRAKKASTVAILALTCFLFSLCTVHYSLNFNNVYNGTMVHARPHISEETHLLAGADMIFAITDFCSQLILIYRCYLVWGRTIWVVVLPLLVAFASVGAWNLVYLYDSSCLCAACGLALIGLVLSISPTAPQAPAAIVPVGDAAFAMSLILNFMVSSLIVGRIWWVTRISRRLQGIHRHSTNSIQKAVGIIIESGLLFLSAQFVFVVLFATAHPAQAVVEPVATQIYATAPMLIIVRVGMGAAFEQTNPTAMNTSLRFNTKAGTNTIQTLQTRLSQDVALSEGDSPRGTVVDFGADSRSVNRMDVSPREHTV</sequence>
<feature type="transmembrane region" description="Helical" evidence="1">
    <location>
        <begin position="227"/>
        <end position="250"/>
    </location>
</feature>
<accession>A0AAD6XYF4</accession>
<protein>
    <submittedName>
        <fullName evidence="2">Uncharacterized protein</fullName>
    </submittedName>
</protein>
<proteinExistence type="predicted"/>